<keyword evidence="2" id="KW-1185">Reference proteome</keyword>
<gene>
    <name evidence="1" type="ORF">CLUP02_14959</name>
</gene>
<dbReference type="AlphaFoldDB" id="A0A9Q8T566"/>
<name>A0A9Q8T566_9PEZI</name>
<organism evidence="1 2">
    <name type="scientific">Colletotrichum lupini</name>
    <dbReference type="NCBI Taxonomy" id="145971"/>
    <lineage>
        <taxon>Eukaryota</taxon>
        <taxon>Fungi</taxon>
        <taxon>Dikarya</taxon>
        <taxon>Ascomycota</taxon>
        <taxon>Pezizomycotina</taxon>
        <taxon>Sordariomycetes</taxon>
        <taxon>Hypocreomycetidae</taxon>
        <taxon>Glomerellales</taxon>
        <taxon>Glomerellaceae</taxon>
        <taxon>Colletotrichum</taxon>
        <taxon>Colletotrichum acutatum species complex</taxon>
    </lineage>
</organism>
<evidence type="ECO:0000313" key="1">
    <source>
        <dbReference type="EMBL" id="UQC89428.1"/>
    </source>
</evidence>
<evidence type="ECO:0000313" key="2">
    <source>
        <dbReference type="Proteomes" id="UP000830671"/>
    </source>
</evidence>
<dbReference type="Proteomes" id="UP000830671">
    <property type="component" value="Chromosome 8"/>
</dbReference>
<sequence length="108" mass="12487">MPSTAGPIEICRLAKLANNGVWEYLLCQPHRAYCDKFDVKTSKSGLAACVSLQNDTYLGKRWHCRSQTWVSPSHWLCKRRGDLEDMRISFLEVPCSFLVLRYLIIYLC</sequence>
<protein>
    <submittedName>
        <fullName evidence="1">Uncharacterized protein</fullName>
    </submittedName>
</protein>
<dbReference type="GeneID" id="73348893"/>
<proteinExistence type="predicted"/>
<reference evidence="1" key="1">
    <citation type="journal article" date="2021" name="Mol. Plant Microbe Interact.">
        <title>Complete Genome Sequence of the Plant-Pathogenic Fungus Colletotrichum lupini.</title>
        <authorList>
            <person name="Baroncelli R."/>
            <person name="Pensec F."/>
            <person name="Da Lio D."/>
            <person name="Boufleur T."/>
            <person name="Vicente I."/>
            <person name="Sarrocco S."/>
            <person name="Picot A."/>
            <person name="Baraldi E."/>
            <person name="Sukno S."/>
            <person name="Thon M."/>
            <person name="Le Floch G."/>
        </authorList>
    </citation>
    <scope>NUCLEOTIDE SEQUENCE</scope>
    <source>
        <strain evidence="1">IMI 504893</strain>
    </source>
</reference>
<dbReference type="KEGG" id="clup:CLUP02_14959"/>
<dbReference type="EMBL" id="CP019480">
    <property type="protein sequence ID" value="UQC89428.1"/>
    <property type="molecule type" value="Genomic_DNA"/>
</dbReference>
<dbReference type="RefSeq" id="XP_049151029.1">
    <property type="nucleotide sequence ID" value="XM_049293883.1"/>
</dbReference>
<accession>A0A9Q8T566</accession>